<dbReference type="OrthoDB" id="9803982at2"/>
<reference evidence="2 3" key="1">
    <citation type="submission" date="2016-11" db="EMBL/GenBank/DDBJ databases">
        <authorList>
            <person name="Jaros S."/>
            <person name="Januszkiewicz K."/>
            <person name="Wedrychowicz H."/>
        </authorList>
    </citation>
    <scope>NUCLEOTIDE SEQUENCE [LARGE SCALE GENOMIC DNA]</scope>
    <source>
        <strain evidence="2 3">DSM 26883</strain>
    </source>
</reference>
<sequence>MGRKNSPSDGQELDKLIEQYETAKAENHQIYLDGDQFADIADRYAFERRFNEAQEVINYGLYLHPENTDLLVEQAYLYLDTQKIQEAKEIASSITEEYNTEVKMLKAELLLTEGQLEAAQYIINTVEEADELETIINIVYLYLDMGYPECAKEWLDNGKKTFGNEEDFIAVTADYLAATNQTEAAIIQYNQLIDVDPYNASYWVGLAKCYFIIENSEKAIEACDFALAANEKFGEAYAYRAHSYFYLNNSDAAIADYQKAIEYKAIAPEVGNMFIGMAYTNKEDWSNADQCYLEVIRLFKEKGDGNSPLLVDTYTNAALATFELGNHEEAHEMCARAREINPSEPIVDLTEGKIYLKEGKDQEAFNAFKVALNDDSNADMWFQVATAYSDEEMLSQAKICYEKVYNINPKYENVAGKLAALALIEGRVDDFFRYNNETTHPIDEDMISDLLSQPYERTEEGEQILKEVWERMKKEKGNK</sequence>
<dbReference type="RefSeq" id="WP_025075791.1">
    <property type="nucleotide sequence ID" value="NZ_FQVD01000031.1"/>
</dbReference>
<dbReference type="Gene3D" id="1.25.40.10">
    <property type="entry name" value="Tetratricopeptide repeat domain"/>
    <property type="match status" value="3"/>
</dbReference>
<dbReference type="InterPro" id="IPR011990">
    <property type="entry name" value="TPR-like_helical_dom_sf"/>
</dbReference>
<dbReference type="PANTHER" id="PTHR12558:SF13">
    <property type="entry name" value="CELL DIVISION CYCLE PROTEIN 27 HOMOLOG"/>
    <property type="match status" value="1"/>
</dbReference>
<keyword evidence="3" id="KW-1185">Reference proteome</keyword>
<keyword evidence="1" id="KW-0802">TPR repeat</keyword>
<feature type="repeat" description="TPR" evidence="1">
    <location>
        <begin position="311"/>
        <end position="344"/>
    </location>
</feature>
<name>A0A1M5DXK7_9BACE</name>
<evidence type="ECO:0000313" key="3">
    <source>
        <dbReference type="Proteomes" id="UP000184436"/>
    </source>
</evidence>
<feature type="repeat" description="TPR" evidence="1">
    <location>
        <begin position="378"/>
        <end position="411"/>
    </location>
</feature>
<evidence type="ECO:0000313" key="2">
    <source>
        <dbReference type="EMBL" id="SHF71768.1"/>
    </source>
</evidence>
<accession>A0A1M5DXK7</accession>
<dbReference type="Proteomes" id="UP000184436">
    <property type="component" value="Unassembled WGS sequence"/>
</dbReference>
<dbReference type="PANTHER" id="PTHR12558">
    <property type="entry name" value="CELL DIVISION CYCLE 16,23,27"/>
    <property type="match status" value="1"/>
</dbReference>
<dbReference type="InterPro" id="IPR019734">
    <property type="entry name" value="TPR_rpt"/>
</dbReference>
<organism evidence="2 3">
    <name type="scientific">Bacteroides faecichinchillae</name>
    <dbReference type="NCBI Taxonomy" id="871325"/>
    <lineage>
        <taxon>Bacteria</taxon>
        <taxon>Pseudomonadati</taxon>
        <taxon>Bacteroidota</taxon>
        <taxon>Bacteroidia</taxon>
        <taxon>Bacteroidales</taxon>
        <taxon>Bacteroidaceae</taxon>
        <taxon>Bacteroides</taxon>
    </lineage>
</organism>
<protein>
    <submittedName>
        <fullName evidence="2">Tetratricopeptide repeat-containing protein</fullName>
    </submittedName>
</protein>
<dbReference type="AlphaFoldDB" id="A0A1M5DXK7"/>
<dbReference type="Pfam" id="PF13181">
    <property type="entry name" value="TPR_8"/>
    <property type="match status" value="2"/>
</dbReference>
<evidence type="ECO:0000256" key="1">
    <source>
        <dbReference type="PROSITE-ProRule" id="PRU00339"/>
    </source>
</evidence>
<dbReference type="PROSITE" id="PS50005">
    <property type="entry name" value="TPR"/>
    <property type="match status" value="2"/>
</dbReference>
<dbReference type="SUPFAM" id="SSF48452">
    <property type="entry name" value="TPR-like"/>
    <property type="match status" value="2"/>
</dbReference>
<dbReference type="SMART" id="SM00028">
    <property type="entry name" value="TPR"/>
    <property type="match status" value="5"/>
</dbReference>
<proteinExistence type="predicted"/>
<dbReference type="Pfam" id="PF13424">
    <property type="entry name" value="TPR_12"/>
    <property type="match status" value="1"/>
</dbReference>
<dbReference type="Pfam" id="PF13432">
    <property type="entry name" value="TPR_16"/>
    <property type="match status" value="1"/>
</dbReference>
<dbReference type="EMBL" id="FQVD01000031">
    <property type="protein sequence ID" value="SHF71768.1"/>
    <property type="molecule type" value="Genomic_DNA"/>
</dbReference>
<gene>
    <name evidence="2" type="ORF">SAMN05444349_13131</name>
</gene>
<dbReference type="STRING" id="871325.SAMN05444349_13131"/>